<dbReference type="Proteomes" id="UP000799118">
    <property type="component" value="Unassembled WGS sequence"/>
</dbReference>
<protein>
    <submittedName>
        <fullName evidence="1">Uncharacterized protein</fullName>
    </submittedName>
</protein>
<proteinExistence type="predicted"/>
<evidence type="ECO:0000313" key="2">
    <source>
        <dbReference type="Proteomes" id="UP000799118"/>
    </source>
</evidence>
<evidence type="ECO:0000313" key="1">
    <source>
        <dbReference type="EMBL" id="KAE9409871.1"/>
    </source>
</evidence>
<keyword evidence="2" id="KW-1185">Reference proteome</keyword>
<dbReference type="OrthoDB" id="2529242at2759"/>
<gene>
    <name evidence="1" type="ORF">BT96DRAFT_459822</name>
</gene>
<sequence>MSLVGNLVAARLLLVNEITSVYLVSVSERMVSSLGNIGTTRLAVLLRTSLDSILHFPVTWNSAGTLFSARIPFQTTCLICAVLLKKQPRSTAPLGRAMSTRSLGLRAEVPHGVDTARSFIAFMMNRLPASASPASTITLFEEFVDGLESGPQAASTLITLYPISAPRKMLFRSTIAFVQSL</sequence>
<reference evidence="1" key="1">
    <citation type="journal article" date="2019" name="Environ. Microbiol.">
        <title>Fungal ecological strategies reflected in gene transcription - a case study of two litter decomposers.</title>
        <authorList>
            <person name="Barbi F."/>
            <person name="Kohler A."/>
            <person name="Barry K."/>
            <person name="Baskaran P."/>
            <person name="Daum C."/>
            <person name="Fauchery L."/>
            <person name="Ihrmark K."/>
            <person name="Kuo A."/>
            <person name="LaButti K."/>
            <person name="Lipzen A."/>
            <person name="Morin E."/>
            <person name="Grigoriev I.V."/>
            <person name="Henrissat B."/>
            <person name="Lindahl B."/>
            <person name="Martin F."/>
        </authorList>
    </citation>
    <scope>NUCLEOTIDE SEQUENCE</scope>
    <source>
        <strain evidence="1">JB14</strain>
    </source>
</reference>
<dbReference type="AlphaFoldDB" id="A0A6A4IGU3"/>
<dbReference type="EMBL" id="ML769386">
    <property type="protein sequence ID" value="KAE9409871.1"/>
    <property type="molecule type" value="Genomic_DNA"/>
</dbReference>
<name>A0A6A4IGU3_9AGAR</name>
<accession>A0A6A4IGU3</accession>
<organism evidence="1 2">
    <name type="scientific">Gymnopus androsaceus JB14</name>
    <dbReference type="NCBI Taxonomy" id="1447944"/>
    <lineage>
        <taxon>Eukaryota</taxon>
        <taxon>Fungi</taxon>
        <taxon>Dikarya</taxon>
        <taxon>Basidiomycota</taxon>
        <taxon>Agaricomycotina</taxon>
        <taxon>Agaricomycetes</taxon>
        <taxon>Agaricomycetidae</taxon>
        <taxon>Agaricales</taxon>
        <taxon>Marasmiineae</taxon>
        <taxon>Omphalotaceae</taxon>
        <taxon>Gymnopus</taxon>
    </lineage>
</organism>